<name>A0ABN2E8B3_9ACTN</name>
<keyword evidence="6" id="KW-1185">Reference proteome</keyword>
<feature type="domain" description="HTH arsR-type" evidence="4">
    <location>
        <begin position="1"/>
        <end position="93"/>
    </location>
</feature>
<dbReference type="InterPro" id="IPR001845">
    <property type="entry name" value="HTH_ArsR_DNA-bd_dom"/>
</dbReference>
<dbReference type="InterPro" id="IPR036388">
    <property type="entry name" value="WH-like_DNA-bd_sf"/>
</dbReference>
<dbReference type="PROSITE" id="PS50987">
    <property type="entry name" value="HTH_ARSR_2"/>
    <property type="match status" value="1"/>
</dbReference>
<keyword evidence="2" id="KW-0238">DNA-binding</keyword>
<dbReference type="Pfam" id="PF12840">
    <property type="entry name" value="HTH_20"/>
    <property type="match status" value="1"/>
</dbReference>
<proteinExistence type="predicted"/>
<evidence type="ECO:0000313" key="6">
    <source>
        <dbReference type="Proteomes" id="UP001500393"/>
    </source>
</evidence>
<dbReference type="InterPro" id="IPR036390">
    <property type="entry name" value="WH_DNA-bd_sf"/>
</dbReference>
<organism evidence="5 6">
    <name type="scientific">Kribbella sancticallisti</name>
    <dbReference type="NCBI Taxonomy" id="460087"/>
    <lineage>
        <taxon>Bacteria</taxon>
        <taxon>Bacillati</taxon>
        <taxon>Actinomycetota</taxon>
        <taxon>Actinomycetes</taxon>
        <taxon>Propionibacteriales</taxon>
        <taxon>Kribbellaceae</taxon>
        <taxon>Kribbella</taxon>
    </lineage>
</organism>
<evidence type="ECO:0000313" key="5">
    <source>
        <dbReference type="EMBL" id="GAA1599433.1"/>
    </source>
</evidence>
<dbReference type="CDD" id="cd00090">
    <property type="entry name" value="HTH_ARSR"/>
    <property type="match status" value="1"/>
</dbReference>
<dbReference type="Proteomes" id="UP001500393">
    <property type="component" value="Unassembled WGS sequence"/>
</dbReference>
<gene>
    <name evidence="5" type="ORF">GCM10009789_61880</name>
</gene>
<dbReference type="SUPFAM" id="SSF46785">
    <property type="entry name" value="Winged helix' DNA-binding domain"/>
    <property type="match status" value="1"/>
</dbReference>
<dbReference type="PANTHER" id="PTHR33154:SF33">
    <property type="entry name" value="TRANSCRIPTIONAL REPRESSOR SDPR"/>
    <property type="match status" value="1"/>
</dbReference>
<keyword evidence="1" id="KW-0805">Transcription regulation</keyword>
<dbReference type="NCBIfam" id="NF033788">
    <property type="entry name" value="HTH_metalloreg"/>
    <property type="match status" value="1"/>
</dbReference>
<dbReference type="EMBL" id="BAAAOS010000048">
    <property type="protein sequence ID" value="GAA1599433.1"/>
    <property type="molecule type" value="Genomic_DNA"/>
</dbReference>
<reference evidence="5 6" key="1">
    <citation type="journal article" date="2019" name="Int. J. Syst. Evol. Microbiol.">
        <title>The Global Catalogue of Microorganisms (GCM) 10K type strain sequencing project: providing services to taxonomists for standard genome sequencing and annotation.</title>
        <authorList>
            <consortium name="The Broad Institute Genomics Platform"/>
            <consortium name="The Broad Institute Genome Sequencing Center for Infectious Disease"/>
            <person name="Wu L."/>
            <person name="Ma J."/>
        </authorList>
    </citation>
    <scope>NUCLEOTIDE SEQUENCE [LARGE SCALE GENOMIC DNA]</scope>
    <source>
        <strain evidence="5 6">JCM 14969</strain>
    </source>
</reference>
<evidence type="ECO:0000256" key="3">
    <source>
        <dbReference type="ARBA" id="ARBA00023163"/>
    </source>
</evidence>
<protein>
    <submittedName>
        <fullName evidence="5">Metalloregulator ArsR/SmtB family transcription factor</fullName>
    </submittedName>
</protein>
<keyword evidence="3" id="KW-0804">Transcription</keyword>
<comment type="caution">
    <text evidence="5">The sequence shown here is derived from an EMBL/GenBank/DDBJ whole genome shotgun (WGS) entry which is preliminary data.</text>
</comment>
<evidence type="ECO:0000256" key="1">
    <source>
        <dbReference type="ARBA" id="ARBA00023015"/>
    </source>
</evidence>
<dbReference type="PANTHER" id="PTHR33154">
    <property type="entry name" value="TRANSCRIPTIONAL REGULATOR, ARSR FAMILY"/>
    <property type="match status" value="1"/>
</dbReference>
<evidence type="ECO:0000256" key="2">
    <source>
        <dbReference type="ARBA" id="ARBA00023125"/>
    </source>
</evidence>
<dbReference type="RefSeq" id="WP_344220156.1">
    <property type="nucleotide sequence ID" value="NZ_BAAAOS010000048.1"/>
</dbReference>
<dbReference type="SMART" id="SM00418">
    <property type="entry name" value="HTH_ARSR"/>
    <property type="match status" value="1"/>
</dbReference>
<dbReference type="InterPro" id="IPR051081">
    <property type="entry name" value="HTH_MetalResp_TranReg"/>
</dbReference>
<dbReference type="InterPro" id="IPR011991">
    <property type="entry name" value="ArsR-like_HTH"/>
</dbReference>
<evidence type="ECO:0000259" key="4">
    <source>
        <dbReference type="PROSITE" id="PS50987"/>
    </source>
</evidence>
<accession>A0ABN2E8B3</accession>
<dbReference type="Gene3D" id="1.10.10.10">
    <property type="entry name" value="Winged helix-like DNA-binding domain superfamily/Winged helix DNA-binding domain"/>
    <property type="match status" value="1"/>
</dbReference>
<sequence>MTTAAVLVALADPTRRRLVELLAAQGARTATALAAELPVTRQAVVQHLAVLREAGVVDSLKSGREVRFGLLPRALTEAASWMEQVAAQWDHRLAAIKQLAEQLPDVSGRP</sequence>
<dbReference type="PRINTS" id="PR00778">
    <property type="entry name" value="HTHARSR"/>
</dbReference>